<accession>A0ABX8RHW3</accession>
<organism evidence="3 4">
    <name type="scientific">Nocardia iowensis</name>
    <dbReference type="NCBI Taxonomy" id="204891"/>
    <lineage>
        <taxon>Bacteria</taxon>
        <taxon>Bacillati</taxon>
        <taxon>Actinomycetota</taxon>
        <taxon>Actinomycetes</taxon>
        <taxon>Mycobacteriales</taxon>
        <taxon>Nocardiaceae</taxon>
        <taxon>Nocardia</taxon>
    </lineage>
</organism>
<dbReference type="Proteomes" id="UP000694257">
    <property type="component" value="Chromosome"/>
</dbReference>
<keyword evidence="4" id="KW-1185">Reference proteome</keyword>
<feature type="region of interest" description="Disordered" evidence="1">
    <location>
        <begin position="1"/>
        <end position="30"/>
    </location>
</feature>
<dbReference type="Pfam" id="PF00550">
    <property type="entry name" value="PP-binding"/>
    <property type="match status" value="1"/>
</dbReference>
<dbReference type="RefSeq" id="WP_218469470.1">
    <property type="nucleotide sequence ID" value="NZ_BAABJN010000008.1"/>
</dbReference>
<proteinExistence type="predicted"/>
<name>A0ABX8RHW3_NOCIO</name>
<sequence length="114" mass="12089">MSALVGNDGKLPDSGQLGEESPVESKTATNDISTLHKLVKMILVGLEWPSDGAPPGPDTRIGEGGLGLDSLMVVELALDIEEEFDVEIDEEEMFEIGGMTLDGLAKFVDTRAEG</sequence>
<protein>
    <submittedName>
        <fullName evidence="3">Acyl carrier protein</fullName>
    </submittedName>
</protein>
<evidence type="ECO:0000313" key="4">
    <source>
        <dbReference type="Proteomes" id="UP000694257"/>
    </source>
</evidence>
<dbReference type="InterPro" id="IPR009081">
    <property type="entry name" value="PP-bd_ACP"/>
</dbReference>
<reference evidence="3 4" key="1">
    <citation type="submission" date="2021-07" db="EMBL/GenBank/DDBJ databases">
        <title>Whole Genome Sequence of Nocardia Iowensis.</title>
        <authorList>
            <person name="Lamm A."/>
            <person name="Collins-Fairclough A.M."/>
            <person name="Bunk B."/>
            <person name="Sproer C."/>
        </authorList>
    </citation>
    <scope>NUCLEOTIDE SEQUENCE [LARGE SCALE GENOMIC DNA]</scope>
    <source>
        <strain evidence="3 4">NRRL 5646</strain>
    </source>
</reference>
<evidence type="ECO:0000256" key="1">
    <source>
        <dbReference type="SAM" id="MobiDB-lite"/>
    </source>
</evidence>
<dbReference type="PROSITE" id="PS50075">
    <property type="entry name" value="CARRIER"/>
    <property type="match status" value="1"/>
</dbReference>
<evidence type="ECO:0000259" key="2">
    <source>
        <dbReference type="PROSITE" id="PS50075"/>
    </source>
</evidence>
<dbReference type="EMBL" id="CP078145">
    <property type="protein sequence ID" value="QXN88587.1"/>
    <property type="molecule type" value="Genomic_DNA"/>
</dbReference>
<feature type="domain" description="Carrier" evidence="2">
    <location>
        <begin position="30"/>
        <end position="112"/>
    </location>
</feature>
<gene>
    <name evidence="3" type="ORF">KV110_23640</name>
</gene>
<evidence type="ECO:0000313" key="3">
    <source>
        <dbReference type="EMBL" id="QXN88587.1"/>
    </source>
</evidence>